<dbReference type="Gene3D" id="4.10.280.10">
    <property type="entry name" value="Helix-loop-helix DNA-binding domain"/>
    <property type="match status" value="1"/>
</dbReference>
<accession>A0ABD1K5N1</accession>
<keyword evidence="10" id="KW-1185">Reference proteome</keyword>
<dbReference type="InterPro" id="IPR050370">
    <property type="entry name" value="HES_HEY"/>
</dbReference>
<name>A0ABD1K5N1_9TELE</name>
<dbReference type="InterPro" id="IPR003650">
    <property type="entry name" value="Orange_dom"/>
</dbReference>
<evidence type="ECO:0000256" key="1">
    <source>
        <dbReference type="ARBA" id="ARBA00004123"/>
    </source>
</evidence>
<evidence type="ECO:0000256" key="5">
    <source>
        <dbReference type="ARBA" id="ARBA00023242"/>
    </source>
</evidence>
<dbReference type="GO" id="GO:0005634">
    <property type="term" value="C:nucleus"/>
    <property type="evidence" value="ECO:0007669"/>
    <property type="project" value="UniProtKB-SubCell"/>
</dbReference>
<dbReference type="PROSITE" id="PS50888">
    <property type="entry name" value="BHLH"/>
    <property type="match status" value="1"/>
</dbReference>
<reference evidence="9 10" key="1">
    <citation type="submission" date="2024-09" db="EMBL/GenBank/DDBJ databases">
        <title>A chromosome-level genome assembly of Gray's grenadier anchovy, Coilia grayii.</title>
        <authorList>
            <person name="Fu Z."/>
        </authorList>
    </citation>
    <scope>NUCLEOTIDE SEQUENCE [LARGE SCALE GENOMIC DNA]</scope>
    <source>
        <strain evidence="9">G4</strain>
        <tissue evidence="9">Muscle</tissue>
    </source>
</reference>
<dbReference type="Proteomes" id="UP001591681">
    <property type="component" value="Unassembled WGS sequence"/>
</dbReference>
<comment type="caution">
    <text evidence="9">The sequence shown here is derived from an EMBL/GenBank/DDBJ whole genome shotgun (WGS) entry which is preliminary data.</text>
</comment>
<gene>
    <name evidence="9" type="ORF">ACEWY4_009150</name>
</gene>
<feature type="domain" description="BHLH" evidence="7">
    <location>
        <begin position="17"/>
        <end position="70"/>
    </location>
</feature>
<protein>
    <submittedName>
        <fullName evidence="9">Uncharacterized protein</fullName>
    </submittedName>
</protein>
<feature type="domain" description="Orange" evidence="8">
    <location>
        <begin position="83"/>
        <end position="115"/>
    </location>
</feature>
<proteinExistence type="predicted"/>
<keyword evidence="4" id="KW-0804">Transcription</keyword>
<keyword evidence="3" id="KW-0805">Transcription regulation</keyword>
<evidence type="ECO:0000256" key="4">
    <source>
        <dbReference type="ARBA" id="ARBA00023163"/>
    </source>
</evidence>
<evidence type="ECO:0000256" key="2">
    <source>
        <dbReference type="ARBA" id="ARBA00022491"/>
    </source>
</evidence>
<evidence type="ECO:0000256" key="6">
    <source>
        <dbReference type="SAM" id="MobiDB-lite"/>
    </source>
</evidence>
<dbReference type="InterPro" id="IPR011598">
    <property type="entry name" value="bHLH_dom"/>
</dbReference>
<evidence type="ECO:0000259" key="8">
    <source>
        <dbReference type="PROSITE" id="PS51054"/>
    </source>
</evidence>
<dbReference type="AlphaFoldDB" id="A0ABD1K5N1"/>
<evidence type="ECO:0000256" key="3">
    <source>
        <dbReference type="ARBA" id="ARBA00023015"/>
    </source>
</evidence>
<keyword evidence="2" id="KW-0678">Repressor</keyword>
<dbReference type="SMART" id="SM00353">
    <property type="entry name" value="HLH"/>
    <property type="match status" value="1"/>
</dbReference>
<dbReference type="EMBL" id="JBHFQA010000008">
    <property type="protein sequence ID" value="KAL2094431.1"/>
    <property type="molecule type" value="Genomic_DNA"/>
</dbReference>
<dbReference type="SUPFAM" id="SSF47459">
    <property type="entry name" value="HLH, helix-loop-helix DNA-binding domain"/>
    <property type="match status" value="1"/>
</dbReference>
<keyword evidence="5" id="KW-0539">Nucleus</keyword>
<dbReference type="Pfam" id="PF00010">
    <property type="entry name" value="HLH"/>
    <property type="match status" value="1"/>
</dbReference>
<evidence type="ECO:0000313" key="10">
    <source>
        <dbReference type="Proteomes" id="UP001591681"/>
    </source>
</evidence>
<dbReference type="PANTHER" id="PTHR10985">
    <property type="entry name" value="BASIC HELIX-LOOP-HELIX TRANSCRIPTION FACTOR, HES-RELATED"/>
    <property type="match status" value="1"/>
</dbReference>
<evidence type="ECO:0000313" key="9">
    <source>
        <dbReference type="EMBL" id="KAL2094431.1"/>
    </source>
</evidence>
<organism evidence="9 10">
    <name type="scientific">Coilia grayii</name>
    <name type="common">Gray's grenadier anchovy</name>
    <dbReference type="NCBI Taxonomy" id="363190"/>
    <lineage>
        <taxon>Eukaryota</taxon>
        <taxon>Metazoa</taxon>
        <taxon>Chordata</taxon>
        <taxon>Craniata</taxon>
        <taxon>Vertebrata</taxon>
        <taxon>Euteleostomi</taxon>
        <taxon>Actinopterygii</taxon>
        <taxon>Neopterygii</taxon>
        <taxon>Teleostei</taxon>
        <taxon>Clupei</taxon>
        <taxon>Clupeiformes</taxon>
        <taxon>Clupeoidei</taxon>
        <taxon>Engraulidae</taxon>
        <taxon>Coilinae</taxon>
        <taxon>Coilia</taxon>
    </lineage>
</organism>
<dbReference type="InterPro" id="IPR036638">
    <property type="entry name" value="HLH_DNA-bd_sf"/>
</dbReference>
<feature type="region of interest" description="Disordered" evidence="6">
    <location>
        <begin position="190"/>
        <end position="213"/>
    </location>
</feature>
<sequence length="246" mass="27965">MHTPLQLQFSYQQMKLDRKLLKPQVERRRRERINRCLETLSKMLMQDRENQKSPEKAEILEHTVAFLRTNSSCDNKNGDHNNFHSGFSSCMQRASEFLHTTGLATEQLANLSSRLDMVAARNQYHHHHLKSDLHVSLSPPALSKQPSPRSSALKALLSHRWAGDYLVCQISDRTGSIHSSLGKSCVQPPCSPQSPVDPFPQLQPSTDCPDQPSPYACSPVTTHITKEDCRPRQLLPASQPMWRPWP</sequence>
<dbReference type="PROSITE" id="PS51054">
    <property type="entry name" value="ORANGE"/>
    <property type="match status" value="1"/>
</dbReference>
<evidence type="ECO:0000259" key="7">
    <source>
        <dbReference type="PROSITE" id="PS50888"/>
    </source>
</evidence>
<comment type="subcellular location">
    <subcellularLocation>
        <location evidence="1">Nucleus</location>
    </subcellularLocation>
</comment>